<protein>
    <recommendedName>
        <fullName evidence="4">O-methyltransferase C-terminal domain-containing protein</fullName>
    </recommendedName>
</protein>
<dbReference type="EMBL" id="NBSK02000004">
    <property type="protein sequence ID" value="KAJ0212530.1"/>
    <property type="molecule type" value="Genomic_DNA"/>
</dbReference>
<dbReference type="PROSITE" id="PS51683">
    <property type="entry name" value="SAM_OMT_II"/>
    <property type="match status" value="1"/>
</dbReference>
<evidence type="ECO:0000313" key="6">
    <source>
        <dbReference type="Proteomes" id="UP000235145"/>
    </source>
</evidence>
<keyword evidence="2" id="KW-0808">Transferase</keyword>
<keyword evidence="6" id="KW-1185">Reference proteome</keyword>
<organism evidence="5 6">
    <name type="scientific">Lactuca sativa</name>
    <name type="common">Garden lettuce</name>
    <dbReference type="NCBI Taxonomy" id="4236"/>
    <lineage>
        <taxon>Eukaryota</taxon>
        <taxon>Viridiplantae</taxon>
        <taxon>Streptophyta</taxon>
        <taxon>Embryophyta</taxon>
        <taxon>Tracheophyta</taxon>
        <taxon>Spermatophyta</taxon>
        <taxon>Magnoliopsida</taxon>
        <taxon>eudicotyledons</taxon>
        <taxon>Gunneridae</taxon>
        <taxon>Pentapetalae</taxon>
        <taxon>asterids</taxon>
        <taxon>campanulids</taxon>
        <taxon>Asterales</taxon>
        <taxon>Asteraceae</taxon>
        <taxon>Cichorioideae</taxon>
        <taxon>Cichorieae</taxon>
        <taxon>Lactucinae</taxon>
        <taxon>Lactuca</taxon>
    </lineage>
</organism>
<proteinExistence type="predicted"/>
<feature type="domain" description="O-methyltransferase C-terminal" evidence="4">
    <location>
        <begin position="85"/>
        <end position="175"/>
    </location>
</feature>
<keyword evidence="1" id="KW-0489">Methyltransferase</keyword>
<dbReference type="PANTHER" id="PTHR11746">
    <property type="entry name" value="O-METHYLTRANSFERASE"/>
    <property type="match status" value="1"/>
</dbReference>
<evidence type="ECO:0000256" key="1">
    <source>
        <dbReference type="ARBA" id="ARBA00022603"/>
    </source>
</evidence>
<dbReference type="SUPFAM" id="SSF53335">
    <property type="entry name" value="S-adenosyl-L-methionine-dependent methyltransferases"/>
    <property type="match status" value="1"/>
</dbReference>
<dbReference type="Gene3D" id="1.10.10.10">
    <property type="entry name" value="Winged helix-like DNA-binding domain superfamily/Winged helix DNA-binding domain"/>
    <property type="match status" value="1"/>
</dbReference>
<dbReference type="GO" id="GO:0008171">
    <property type="term" value="F:O-methyltransferase activity"/>
    <property type="evidence" value="ECO:0000318"/>
    <property type="project" value="GO_Central"/>
</dbReference>
<dbReference type="GO" id="GO:0032259">
    <property type="term" value="P:methylation"/>
    <property type="evidence" value="ECO:0000318"/>
    <property type="project" value="GO_Central"/>
</dbReference>
<evidence type="ECO:0000256" key="2">
    <source>
        <dbReference type="ARBA" id="ARBA00022679"/>
    </source>
</evidence>
<comment type="caution">
    <text evidence="5">The sequence shown here is derived from an EMBL/GenBank/DDBJ whole genome shotgun (WGS) entry which is preliminary data.</text>
</comment>
<sequence length="264" mass="30569">MLLFELVEALSINKERDHFVYRLMHIIVHSDFLMKKSTSTTGHHVEEERKGYFLAPASRFLLKEVPLSIRPFLLAMLDPILMDPWQHMSKWFKNDDINPFHTAHGRNLWDFVGQDINLNQLFNEAMGSDARLVTSLVLKHSRNIFERLNLVVDVGGGTLSPNISFRCFDLPHVVDGLVGSKKLNFLLETCLNPFPKLMQFWSSMNKDIGGMQRGNPHQRKWKKIIIVDLVLKNGEGGNELLKTQLFFNMIMLTLVTCRERSEKY</sequence>
<dbReference type="GO" id="GO:0008757">
    <property type="term" value="F:S-adenosylmethionine-dependent methyltransferase activity"/>
    <property type="evidence" value="ECO:0000318"/>
    <property type="project" value="GO_Central"/>
</dbReference>
<dbReference type="Pfam" id="PF00891">
    <property type="entry name" value="Methyltransf_2"/>
    <property type="match status" value="1"/>
</dbReference>
<dbReference type="InterPro" id="IPR016461">
    <property type="entry name" value="COMT-like"/>
</dbReference>
<dbReference type="Gene3D" id="3.40.50.150">
    <property type="entry name" value="Vaccinia Virus protein VP39"/>
    <property type="match status" value="1"/>
</dbReference>
<reference evidence="5 6" key="1">
    <citation type="journal article" date="2017" name="Nat. Commun.">
        <title>Genome assembly with in vitro proximity ligation data and whole-genome triplication in lettuce.</title>
        <authorList>
            <person name="Reyes-Chin-Wo S."/>
            <person name="Wang Z."/>
            <person name="Yang X."/>
            <person name="Kozik A."/>
            <person name="Arikit S."/>
            <person name="Song C."/>
            <person name="Xia L."/>
            <person name="Froenicke L."/>
            <person name="Lavelle D.O."/>
            <person name="Truco M.J."/>
            <person name="Xia R."/>
            <person name="Zhu S."/>
            <person name="Xu C."/>
            <person name="Xu H."/>
            <person name="Xu X."/>
            <person name="Cox K."/>
            <person name="Korf I."/>
            <person name="Meyers B.C."/>
            <person name="Michelmore R.W."/>
        </authorList>
    </citation>
    <scope>NUCLEOTIDE SEQUENCE [LARGE SCALE GENOMIC DNA]</scope>
    <source>
        <strain evidence="6">cv. Salinas</strain>
        <tissue evidence="5">Seedlings</tissue>
    </source>
</reference>
<evidence type="ECO:0000256" key="3">
    <source>
        <dbReference type="ARBA" id="ARBA00022691"/>
    </source>
</evidence>
<dbReference type="Proteomes" id="UP000235145">
    <property type="component" value="Unassembled WGS sequence"/>
</dbReference>
<dbReference type="AlphaFoldDB" id="A0A9R1XFB7"/>
<keyword evidence="3" id="KW-0949">S-adenosyl-L-methionine</keyword>
<dbReference type="InterPro" id="IPR029063">
    <property type="entry name" value="SAM-dependent_MTases_sf"/>
</dbReference>
<dbReference type="InterPro" id="IPR036388">
    <property type="entry name" value="WH-like_DNA-bd_sf"/>
</dbReference>
<name>A0A9R1XFB7_LACSA</name>
<evidence type="ECO:0000313" key="5">
    <source>
        <dbReference type="EMBL" id="KAJ0212530.1"/>
    </source>
</evidence>
<accession>A0A9R1XFB7</accession>
<dbReference type="InterPro" id="IPR001077">
    <property type="entry name" value="COMT_C"/>
</dbReference>
<gene>
    <name evidence="5" type="ORF">LSAT_V11C400167660</name>
</gene>
<evidence type="ECO:0000259" key="4">
    <source>
        <dbReference type="Pfam" id="PF00891"/>
    </source>
</evidence>